<dbReference type="Proteomes" id="UP000799539">
    <property type="component" value="Unassembled WGS sequence"/>
</dbReference>
<feature type="region of interest" description="Disordered" evidence="1">
    <location>
        <begin position="109"/>
        <end position="133"/>
    </location>
</feature>
<sequence length="292" mass="32849">MALGRVFCHAISHRISCANPDICPQWVDDACDNVREAGGDEARADVVAMRLRELALDHLPALLSDVIQDAAEMESFTTAIKQRWQDTRVEQPRETAKCAPLDAPADVRGCSATPHLTKTRDAEGPAKGALRPTDFRLPHNFDPVLFATSDQSQRQFLARKSFSLPVELFFYHIGRVLGQERCPSREQTSLIWSKLTHEETDEWQTLLDRLHKGDTVAADSAGTELLTEHEVLQKLDPTMGKMQDLPCRRPVYWSPSKLKKPVQEDHQKLVTRPATGATARLSRKDTIKSPYF</sequence>
<dbReference type="EMBL" id="ML992717">
    <property type="protein sequence ID" value="KAF2206540.1"/>
    <property type="molecule type" value="Genomic_DNA"/>
</dbReference>
<protein>
    <submittedName>
        <fullName evidence="2">Uncharacterized protein</fullName>
    </submittedName>
</protein>
<proteinExistence type="predicted"/>
<reference evidence="2" key="1">
    <citation type="journal article" date="2020" name="Stud. Mycol.">
        <title>101 Dothideomycetes genomes: a test case for predicting lifestyles and emergence of pathogens.</title>
        <authorList>
            <person name="Haridas S."/>
            <person name="Albert R."/>
            <person name="Binder M."/>
            <person name="Bloem J."/>
            <person name="Labutti K."/>
            <person name="Salamov A."/>
            <person name="Andreopoulos B."/>
            <person name="Baker S."/>
            <person name="Barry K."/>
            <person name="Bills G."/>
            <person name="Bluhm B."/>
            <person name="Cannon C."/>
            <person name="Castanera R."/>
            <person name="Culley D."/>
            <person name="Daum C."/>
            <person name="Ezra D."/>
            <person name="Gonzalez J."/>
            <person name="Henrissat B."/>
            <person name="Kuo A."/>
            <person name="Liang C."/>
            <person name="Lipzen A."/>
            <person name="Lutzoni F."/>
            <person name="Magnuson J."/>
            <person name="Mondo S."/>
            <person name="Nolan M."/>
            <person name="Ohm R."/>
            <person name="Pangilinan J."/>
            <person name="Park H.-J."/>
            <person name="Ramirez L."/>
            <person name="Alfaro M."/>
            <person name="Sun H."/>
            <person name="Tritt A."/>
            <person name="Yoshinaga Y."/>
            <person name="Zwiers L.-H."/>
            <person name="Turgeon B."/>
            <person name="Goodwin S."/>
            <person name="Spatafora J."/>
            <person name="Crous P."/>
            <person name="Grigoriev I."/>
        </authorList>
    </citation>
    <scope>NUCLEOTIDE SEQUENCE</scope>
    <source>
        <strain evidence="2">SCOH1-5</strain>
    </source>
</reference>
<organism evidence="2 3">
    <name type="scientific">Cercospora zeae-maydis SCOH1-5</name>
    <dbReference type="NCBI Taxonomy" id="717836"/>
    <lineage>
        <taxon>Eukaryota</taxon>
        <taxon>Fungi</taxon>
        <taxon>Dikarya</taxon>
        <taxon>Ascomycota</taxon>
        <taxon>Pezizomycotina</taxon>
        <taxon>Dothideomycetes</taxon>
        <taxon>Dothideomycetidae</taxon>
        <taxon>Mycosphaerellales</taxon>
        <taxon>Mycosphaerellaceae</taxon>
        <taxon>Cercospora</taxon>
    </lineage>
</organism>
<evidence type="ECO:0000313" key="3">
    <source>
        <dbReference type="Proteomes" id="UP000799539"/>
    </source>
</evidence>
<feature type="compositionally biased region" description="Basic and acidic residues" evidence="1">
    <location>
        <begin position="282"/>
        <end position="292"/>
    </location>
</feature>
<name>A0A6A6EZW4_9PEZI</name>
<keyword evidence="3" id="KW-1185">Reference proteome</keyword>
<evidence type="ECO:0000256" key="1">
    <source>
        <dbReference type="SAM" id="MobiDB-lite"/>
    </source>
</evidence>
<dbReference type="OrthoDB" id="3645834at2759"/>
<evidence type="ECO:0000313" key="2">
    <source>
        <dbReference type="EMBL" id="KAF2206540.1"/>
    </source>
</evidence>
<accession>A0A6A6EZW4</accession>
<dbReference type="AlphaFoldDB" id="A0A6A6EZW4"/>
<feature type="region of interest" description="Disordered" evidence="1">
    <location>
        <begin position="272"/>
        <end position="292"/>
    </location>
</feature>
<gene>
    <name evidence="2" type="ORF">CERZMDRAFT_103206</name>
</gene>